<evidence type="ECO:0000313" key="2">
    <source>
        <dbReference type="Proteomes" id="UP000183417"/>
    </source>
</evidence>
<organism evidence="1 2">
    <name type="scientific">Delftia lacustris</name>
    <dbReference type="NCBI Taxonomy" id="558537"/>
    <lineage>
        <taxon>Bacteria</taxon>
        <taxon>Pseudomonadati</taxon>
        <taxon>Pseudomonadota</taxon>
        <taxon>Betaproteobacteria</taxon>
        <taxon>Burkholderiales</taxon>
        <taxon>Comamonadaceae</taxon>
        <taxon>Delftia</taxon>
    </lineage>
</organism>
<evidence type="ECO:0000313" key="1">
    <source>
        <dbReference type="EMBL" id="SDZ45144.1"/>
    </source>
</evidence>
<protein>
    <submittedName>
        <fullName evidence="1">Uncharacterized protein</fullName>
    </submittedName>
</protein>
<accession>A0A1H3T4M9</accession>
<dbReference type="AlphaFoldDB" id="A0A1H3T4M9"/>
<gene>
    <name evidence="1" type="ORF">SAMN05421547_12549</name>
</gene>
<proteinExistence type="predicted"/>
<reference evidence="1 2" key="1">
    <citation type="submission" date="2016-10" db="EMBL/GenBank/DDBJ databases">
        <authorList>
            <person name="de Groot N.N."/>
        </authorList>
    </citation>
    <scope>NUCLEOTIDE SEQUENCE [LARGE SCALE GENOMIC DNA]</scope>
    <source>
        <strain evidence="1 2">LMG 24775</strain>
    </source>
</reference>
<dbReference type="Proteomes" id="UP000183417">
    <property type="component" value="Unassembled WGS sequence"/>
</dbReference>
<dbReference type="EMBL" id="FNPE01000025">
    <property type="protein sequence ID" value="SDZ45144.1"/>
    <property type="molecule type" value="Genomic_DNA"/>
</dbReference>
<name>A0A1H3T4M9_9BURK</name>
<sequence length="366" mass="42758">MRAFEEKYSTQQNKYFSNEIEFYGRQKPIFTKHRATEFEVSASIPDGIYPDLAVQLVAITHLAIHLCKRKTMPYRVRREQARISSGHANLYTPRTDFEFHFEALHLFISKNHSCDSLLKRANVLHPATFELIKLSTKIYTCKLLPKHQSWEEDQVLSPEQSRRNLISQKMSEWSFLPSNKNSIKFWNDKHVACAEDFLEKWTDHAKKYKCFILRADLIYSSPFQITKGFGTPSHHAVRENVTDFLEAMRRNPKFRDAKFLLSPYSDMNGQWQLPLVALIPGTDRNRPAATMEIQNTWESIASVTGKSLESQMRNFEGEYRFISHDQNMFDNVEQQIFQASIYHFHTKIIADTCIDTVSTQQDFGTH</sequence>